<sequence length="113" mass="11734">GIVIGVAAVVAVIALLQGFSQAISNQFAGLGSDTLIVQSYLPQQEIMEGKVAKVTPSDMRAIAAQVPHLASIAPMLPLNLTVTRHGQSTGTSVIAGTAVLAESFGYWPSRGRF</sequence>
<proteinExistence type="predicted"/>
<dbReference type="AlphaFoldDB" id="T1CH25"/>
<evidence type="ECO:0000313" key="2">
    <source>
        <dbReference type="EMBL" id="EQD81188.1"/>
    </source>
</evidence>
<dbReference type="Pfam" id="PF12704">
    <property type="entry name" value="MacB_PCD"/>
    <property type="match status" value="1"/>
</dbReference>
<feature type="domain" description="MacB-like periplasmic core" evidence="1">
    <location>
        <begin position="1"/>
        <end position="113"/>
    </location>
</feature>
<name>T1CH25_9ZZZZ</name>
<accession>T1CH25</accession>
<feature type="non-terminal residue" evidence="2">
    <location>
        <position position="1"/>
    </location>
</feature>
<organism evidence="2">
    <name type="scientific">mine drainage metagenome</name>
    <dbReference type="NCBI Taxonomy" id="410659"/>
    <lineage>
        <taxon>unclassified sequences</taxon>
        <taxon>metagenomes</taxon>
        <taxon>ecological metagenomes</taxon>
    </lineage>
</organism>
<gene>
    <name evidence="2" type="ORF">B1A_00091</name>
</gene>
<reference evidence="2" key="1">
    <citation type="submission" date="2013-08" db="EMBL/GenBank/DDBJ databases">
        <authorList>
            <person name="Mendez C."/>
            <person name="Richter M."/>
            <person name="Ferrer M."/>
            <person name="Sanchez J."/>
        </authorList>
    </citation>
    <scope>NUCLEOTIDE SEQUENCE</scope>
</reference>
<comment type="caution">
    <text evidence="2">The sequence shown here is derived from an EMBL/GenBank/DDBJ whole genome shotgun (WGS) entry which is preliminary data.</text>
</comment>
<feature type="non-terminal residue" evidence="2">
    <location>
        <position position="113"/>
    </location>
</feature>
<protein>
    <submittedName>
        <fullName evidence="2">ABC transporter, permease protein</fullName>
    </submittedName>
</protein>
<dbReference type="InterPro" id="IPR025857">
    <property type="entry name" value="MacB_PCD"/>
</dbReference>
<dbReference type="EMBL" id="AUZX01000070">
    <property type="protein sequence ID" value="EQD81188.1"/>
    <property type="molecule type" value="Genomic_DNA"/>
</dbReference>
<evidence type="ECO:0000259" key="1">
    <source>
        <dbReference type="Pfam" id="PF12704"/>
    </source>
</evidence>
<reference evidence="2" key="2">
    <citation type="journal article" date="2014" name="ISME J.">
        <title>Microbial stratification in low pH oxic and suboxic macroscopic growths along an acid mine drainage.</title>
        <authorList>
            <person name="Mendez-Garcia C."/>
            <person name="Mesa V."/>
            <person name="Sprenger R.R."/>
            <person name="Richter M."/>
            <person name="Diez M.S."/>
            <person name="Solano J."/>
            <person name="Bargiela R."/>
            <person name="Golyshina O.V."/>
            <person name="Manteca A."/>
            <person name="Ramos J.L."/>
            <person name="Gallego J.R."/>
            <person name="Llorente I."/>
            <person name="Martins Dos Santos V.A."/>
            <person name="Jensen O.N."/>
            <person name="Pelaez A.I."/>
            <person name="Sanchez J."/>
            <person name="Ferrer M."/>
        </authorList>
    </citation>
    <scope>NUCLEOTIDE SEQUENCE</scope>
</reference>